<protein>
    <submittedName>
        <fullName evidence="1">AAA family ATPase</fullName>
    </submittedName>
</protein>
<dbReference type="Proteomes" id="UP001366503">
    <property type="component" value="Unassembled WGS sequence"/>
</dbReference>
<dbReference type="SUPFAM" id="SSF52540">
    <property type="entry name" value="P-loop containing nucleoside triphosphate hydrolases"/>
    <property type="match status" value="1"/>
</dbReference>
<organism evidence="1 2">
    <name type="scientific">Mesorhizobium argentiipisi</name>
    <dbReference type="NCBI Taxonomy" id="3015175"/>
    <lineage>
        <taxon>Bacteria</taxon>
        <taxon>Pseudomonadati</taxon>
        <taxon>Pseudomonadota</taxon>
        <taxon>Alphaproteobacteria</taxon>
        <taxon>Hyphomicrobiales</taxon>
        <taxon>Phyllobacteriaceae</taxon>
        <taxon>Mesorhizobium</taxon>
    </lineage>
</organism>
<dbReference type="Gene3D" id="3.40.50.300">
    <property type="entry name" value="P-loop containing nucleotide triphosphate hydrolases"/>
    <property type="match status" value="1"/>
</dbReference>
<dbReference type="RefSeq" id="WP_337091517.1">
    <property type="nucleotide sequence ID" value="NZ_JAPYKO010000002.1"/>
</dbReference>
<evidence type="ECO:0000313" key="2">
    <source>
        <dbReference type="Proteomes" id="UP001366503"/>
    </source>
</evidence>
<dbReference type="InterPro" id="IPR027417">
    <property type="entry name" value="P-loop_NTPase"/>
</dbReference>
<evidence type="ECO:0000313" key="1">
    <source>
        <dbReference type="EMBL" id="MEI9401212.1"/>
    </source>
</evidence>
<reference evidence="1 2" key="1">
    <citation type="submission" date="2022-12" db="EMBL/GenBank/DDBJ databases">
        <authorList>
            <person name="Muema E."/>
        </authorList>
    </citation>
    <scope>NUCLEOTIDE SEQUENCE [LARGE SCALE GENOMIC DNA]</scope>
    <source>
        <strain evidence="2">1330</strain>
    </source>
</reference>
<gene>
    <name evidence="1" type="ORF">O7A05_03270</name>
</gene>
<sequence length="256" mass="28584">MIVEFVGPAGSGKTTFAHALYEQLRAHGHPARIVLTDRRADHRSMLDPGGIVTALGRVARAAARSIGMACRPSANAVDFRIRANLVQTLPPRNVIWRIRLSQYVLRLARAWRQSVTSEEILIFDEAFVQAVSMLACFSGTADETHLAHALDFIPESDVVVRIDACEQLLIERLDRRQKSHTFAERLFETGLDIRLQSAAVVAHVCDLLTARGRLIIDVDANNQRSLTLAIDEIEEEILARYKRSLHPVAYPPTPLH</sequence>
<name>A0ABU8K734_9HYPH</name>
<dbReference type="EMBL" id="JAPYKO010000002">
    <property type="protein sequence ID" value="MEI9401212.1"/>
    <property type="molecule type" value="Genomic_DNA"/>
</dbReference>
<accession>A0ABU8K734</accession>
<comment type="caution">
    <text evidence="1">The sequence shown here is derived from an EMBL/GenBank/DDBJ whole genome shotgun (WGS) entry which is preliminary data.</text>
</comment>
<keyword evidence="2" id="KW-1185">Reference proteome</keyword>
<proteinExistence type="predicted"/>